<evidence type="ECO:0000313" key="3">
    <source>
        <dbReference type="EMBL" id="KAJ9586530.1"/>
    </source>
</evidence>
<gene>
    <name evidence="3" type="ORF">L9F63_019827</name>
</gene>
<sequence>SICPVRRSPFGWSVAICALLISLPHLSQSTLLRWTTLACAPSLLHSSSFSLGTINPVMEMWCIMLLCYYLIVILLLCFLYVIVMLLLFLLFIFLHT</sequence>
<evidence type="ECO:0000256" key="2">
    <source>
        <dbReference type="SAM" id="SignalP"/>
    </source>
</evidence>
<feature type="signal peptide" evidence="2">
    <location>
        <begin position="1"/>
        <end position="29"/>
    </location>
</feature>
<evidence type="ECO:0000256" key="1">
    <source>
        <dbReference type="SAM" id="Phobius"/>
    </source>
</evidence>
<keyword evidence="2" id="KW-0732">Signal</keyword>
<keyword evidence="4" id="KW-1185">Reference proteome</keyword>
<feature type="chain" id="PRO_5041937097" description="NADH dehydrogenase subunit 6" evidence="2">
    <location>
        <begin position="30"/>
        <end position="96"/>
    </location>
</feature>
<keyword evidence="1" id="KW-1133">Transmembrane helix</keyword>
<comment type="caution">
    <text evidence="3">The sequence shown here is derived from an EMBL/GenBank/DDBJ whole genome shotgun (WGS) entry which is preliminary data.</text>
</comment>
<organism evidence="3 4">
    <name type="scientific">Diploptera punctata</name>
    <name type="common">Pacific beetle cockroach</name>
    <dbReference type="NCBI Taxonomy" id="6984"/>
    <lineage>
        <taxon>Eukaryota</taxon>
        <taxon>Metazoa</taxon>
        <taxon>Ecdysozoa</taxon>
        <taxon>Arthropoda</taxon>
        <taxon>Hexapoda</taxon>
        <taxon>Insecta</taxon>
        <taxon>Pterygota</taxon>
        <taxon>Neoptera</taxon>
        <taxon>Polyneoptera</taxon>
        <taxon>Dictyoptera</taxon>
        <taxon>Blattodea</taxon>
        <taxon>Blaberoidea</taxon>
        <taxon>Blaberidae</taxon>
        <taxon>Diplopterinae</taxon>
        <taxon>Diploptera</taxon>
    </lineage>
</organism>
<evidence type="ECO:0008006" key="5">
    <source>
        <dbReference type="Google" id="ProtNLM"/>
    </source>
</evidence>
<dbReference type="AlphaFoldDB" id="A0AAD7ZTS8"/>
<name>A0AAD7ZTS8_DIPPU</name>
<reference evidence="3" key="2">
    <citation type="submission" date="2023-05" db="EMBL/GenBank/DDBJ databases">
        <authorList>
            <person name="Fouks B."/>
        </authorList>
    </citation>
    <scope>NUCLEOTIDE SEQUENCE</scope>
    <source>
        <strain evidence="3">Stay&amp;Tobe</strain>
        <tissue evidence="3">Testes</tissue>
    </source>
</reference>
<feature type="non-terminal residue" evidence="3">
    <location>
        <position position="1"/>
    </location>
</feature>
<dbReference type="EMBL" id="JASPKZ010007149">
    <property type="protein sequence ID" value="KAJ9586530.1"/>
    <property type="molecule type" value="Genomic_DNA"/>
</dbReference>
<keyword evidence="1" id="KW-0812">Transmembrane</keyword>
<reference evidence="3" key="1">
    <citation type="journal article" date="2023" name="IScience">
        <title>Live-bearing cockroach genome reveals convergent evolutionary mechanisms linked to viviparity in insects and beyond.</title>
        <authorList>
            <person name="Fouks B."/>
            <person name="Harrison M.C."/>
            <person name="Mikhailova A.A."/>
            <person name="Marchal E."/>
            <person name="English S."/>
            <person name="Carruthers M."/>
            <person name="Jennings E.C."/>
            <person name="Chiamaka E.L."/>
            <person name="Frigard R.A."/>
            <person name="Pippel M."/>
            <person name="Attardo G.M."/>
            <person name="Benoit J.B."/>
            <person name="Bornberg-Bauer E."/>
            <person name="Tobe S.S."/>
        </authorList>
    </citation>
    <scope>NUCLEOTIDE SEQUENCE</scope>
    <source>
        <strain evidence="3">Stay&amp;Tobe</strain>
    </source>
</reference>
<protein>
    <recommendedName>
        <fullName evidence="5">NADH dehydrogenase subunit 6</fullName>
    </recommendedName>
</protein>
<feature type="transmembrane region" description="Helical" evidence="1">
    <location>
        <begin position="63"/>
        <end position="94"/>
    </location>
</feature>
<dbReference type="Proteomes" id="UP001233999">
    <property type="component" value="Unassembled WGS sequence"/>
</dbReference>
<proteinExistence type="predicted"/>
<accession>A0AAD7ZTS8</accession>
<feature type="non-terminal residue" evidence="3">
    <location>
        <position position="96"/>
    </location>
</feature>
<evidence type="ECO:0000313" key="4">
    <source>
        <dbReference type="Proteomes" id="UP001233999"/>
    </source>
</evidence>
<keyword evidence="1" id="KW-0472">Membrane</keyword>